<evidence type="ECO:0000313" key="1">
    <source>
        <dbReference type="EMBL" id="KAG0445364.1"/>
    </source>
</evidence>
<comment type="caution">
    <text evidence="1">The sequence shown here is derived from an EMBL/GenBank/DDBJ whole genome shotgun (WGS) entry which is preliminary data.</text>
</comment>
<evidence type="ECO:0000313" key="2">
    <source>
        <dbReference type="Proteomes" id="UP000805193"/>
    </source>
</evidence>
<protein>
    <submittedName>
        <fullName evidence="1">Uncharacterized protein</fullName>
    </submittedName>
</protein>
<gene>
    <name evidence="1" type="ORF">HPB47_016283</name>
</gene>
<organism evidence="1 2">
    <name type="scientific">Ixodes persulcatus</name>
    <name type="common">Taiga tick</name>
    <dbReference type="NCBI Taxonomy" id="34615"/>
    <lineage>
        <taxon>Eukaryota</taxon>
        <taxon>Metazoa</taxon>
        <taxon>Ecdysozoa</taxon>
        <taxon>Arthropoda</taxon>
        <taxon>Chelicerata</taxon>
        <taxon>Arachnida</taxon>
        <taxon>Acari</taxon>
        <taxon>Parasitiformes</taxon>
        <taxon>Ixodida</taxon>
        <taxon>Ixodoidea</taxon>
        <taxon>Ixodidae</taxon>
        <taxon>Ixodinae</taxon>
        <taxon>Ixodes</taxon>
    </lineage>
</organism>
<proteinExistence type="predicted"/>
<dbReference type="EMBL" id="JABSTQ010000498">
    <property type="protein sequence ID" value="KAG0445364.1"/>
    <property type="molecule type" value="Genomic_DNA"/>
</dbReference>
<reference evidence="1 2" key="1">
    <citation type="journal article" date="2020" name="Cell">
        <title>Large-Scale Comparative Analyses of Tick Genomes Elucidate Their Genetic Diversity and Vector Capacities.</title>
        <authorList>
            <consortium name="Tick Genome and Microbiome Consortium (TIGMIC)"/>
            <person name="Jia N."/>
            <person name="Wang J."/>
            <person name="Shi W."/>
            <person name="Du L."/>
            <person name="Sun Y."/>
            <person name="Zhan W."/>
            <person name="Jiang J.F."/>
            <person name="Wang Q."/>
            <person name="Zhang B."/>
            <person name="Ji P."/>
            <person name="Bell-Sakyi L."/>
            <person name="Cui X.M."/>
            <person name="Yuan T.T."/>
            <person name="Jiang B.G."/>
            <person name="Yang W.F."/>
            <person name="Lam T.T."/>
            <person name="Chang Q.C."/>
            <person name="Ding S.J."/>
            <person name="Wang X.J."/>
            <person name="Zhu J.G."/>
            <person name="Ruan X.D."/>
            <person name="Zhao L."/>
            <person name="Wei J.T."/>
            <person name="Ye R.Z."/>
            <person name="Que T.C."/>
            <person name="Du C.H."/>
            <person name="Zhou Y.H."/>
            <person name="Cheng J.X."/>
            <person name="Dai P.F."/>
            <person name="Guo W.B."/>
            <person name="Han X.H."/>
            <person name="Huang E.J."/>
            <person name="Li L.F."/>
            <person name="Wei W."/>
            <person name="Gao Y.C."/>
            <person name="Liu J.Z."/>
            <person name="Shao H.Z."/>
            <person name="Wang X."/>
            <person name="Wang C.C."/>
            <person name="Yang T.C."/>
            <person name="Huo Q.B."/>
            <person name="Li W."/>
            <person name="Chen H.Y."/>
            <person name="Chen S.E."/>
            <person name="Zhou L.G."/>
            <person name="Ni X.B."/>
            <person name="Tian J.H."/>
            <person name="Sheng Y."/>
            <person name="Liu T."/>
            <person name="Pan Y.S."/>
            <person name="Xia L.Y."/>
            <person name="Li J."/>
            <person name="Zhao F."/>
            <person name="Cao W.C."/>
        </authorList>
    </citation>
    <scope>NUCLEOTIDE SEQUENCE [LARGE SCALE GENOMIC DNA]</scope>
    <source>
        <strain evidence="1">Iper-2018</strain>
    </source>
</reference>
<name>A0AC60R0F8_IXOPE</name>
<sequence length="858" mass="94413">MPLNGFVATSATHGHNEQVSFQPSSPNGFDLLTSDWPSASPHGDNTDAVYEPQHSTAATGAPNHSAGPHRGNNPPAAHAESDPHHRENTLGAYHPLLENAARVIESLTGALQTAVRPPPPTRPPGEANARNPTPLDGLVATSATHGHNAVSFEPSSLLSGGDPTCPECARGIPLRDTPAHSAERNAPALVEVNPARAQGAATQQQANTASYCDDLLTPDWPAASSQTENTAAVCEQWPSSAALCATGHTAAHGGTHPVYSSPAESVSHQRENALNSYQPLLDNAARVIESLTGALQTATRPPPPTRPPVRIPIPTYRGYGDRMSATDFLEDLKSYQQAMGMSDNEILERILPISLLDQAARWLRLTGDQLLTIEQFRQAFRQEFRPADYERRMRRELEQRTQHPDESLLEFVRAMQELFELAEPSAPHAERVERVIRQAHPTFAAYLRGSRFRDLNELASEARRIQGDILAARAYRPPPPASSALEPRCAWNGETAPRNRRHEAAHYADGPGRNTYDISDRALDPYSYERRTAEPAPQWQRRDRNTELPTPREETRPKRPFTQDERRGAHPNARQDSRRVPQQRCFRCNSANHLVRQCPERQNPSWSPDALISPTREHERSFPRRQQAAKRSVVFLFPFLPCLLPRECEPQVAGESGGIVRPTGTETRTMTTWTYQEGQEPPQVFVSAAPWEEQPRVPRRPAPAEVEEPFRGRTVSDIDEAAGGACLEPPPGSRFCRGCGSLFVHRAHLRSLSHMERLTEAGLRGANALALVLARMERDPPFAAAIMARAPRLRDGAAPFVLRNLHPAGHHGPPEAQDLLAGPAVVAGPLPLPAEDMGPMDLGAEMVRLLHDEEDVLL</sequence>
<keyword evidence="2" id="KW-1185">Reference proteome</keyword>
<dbReference type="Proteomes" id="UP000805193">
    <property type="component" value="Unassembled WGS sequence"/>
</dbReference>
<accession>A0AC60R0F8</accession>